<evidence type="ECO:0000256" key="3">
    <source>
        <dbReference type="ARBA" id="ARBA00022692"/>
    </source>
</evidence>
<keyword evidence="3 6" id="KW-0812">Transmembrane</keyword>
<accession>B8GR33</accession>
<dbReference type="SUPFAM" id="SSF56281">
    <property type="entry name" value="Metallo-hydrolase/oxidoreductase"/>
    <property type="match status" value="1"/>
</dbReference>
<feature type="domain" description="Metallo-beta-lactamase" evidence="7">
    <location>
        <begin position="526"/>
        <end position="712"/>
    </location>
</feature>
<dbReference type="EMBL" id="CP001339">
    <property type="protein sequence ID" value="ACL72453.1"/>
    <property type="molecule type" value="Genomic_DNA"/>
</dbReference>
<gene>
    <name evidence="8" type="ordered locus">Tgr7_1368</name>
</gene>
<dbReference type="Gene3D" id="3.60.15.10">
    <property type="entry name" value="Ribonuclease Z/Hydroxyacylglutathione hydrolase-like"/>
    <property type="match status" value="1"/>
</dbReference>
<dbReference type="InterPro" id="IPR004797">
    <property type="entry name" value="Competence_ComEC/Rec2"/>
</dbReference>
<feature type="transmembrane region" description="Helical" evidence="6">
    <location>
        <begin position="438"/>
        <end position="459"/>
    </location>
</feature>
<dbReference type="STRING" id="396588.Tgr7_1368"/>
<dbReference type="NCBIfam" id="TIGR00361">
    <property type="entry name" value="ComEC_Rec2"/>
    <property type="match status" value="1"/>
</dbReference>
<dbReference type="HOGENOM" id="CLU_010363_3_0_6"/>
<dbReference type="InterPro" id="IPR001279">
    <property type="entry name" value="Metallo-B-lactamas"/>
</dbReference>
<dbReference type="InterPro" id="IPR036866">
    <property type="entry name" value="RibonucZ/Hydroxyglut_hydro"/>
</dbReference>
<sequence length="770" mass="83254" precursor="true">MPILALGFLLGVWLLQLQAHLPSPVWMLSAVPAVLLGGALLYRPRARSHRAIVRSLLWLLVAVPAGFAWALFDAGRHPDPPSADLRHDGIFEGRIVSLPVVYDHSTRFLFDIPAPDGTKTLRLRVSWYGSVPDLRPGETWRLHLRLRAPRGFMNPGGFDYEGWLRQQGVWAVATVRVAPDNQRLQAARGLSGGVDRLRQRIVEGLDRTPGEARFAGVLMALAVGHRARIPDEHWSVFLATGTNHLMAISGLHIGLMAGLGYGLVNLLWRRQPALALCLPAQRAGALAAVFTGAFYAMLAGFAVPTQRALVMLCVVMLAVWLGRTGQPWRVLSLALIAVLLWDPGAVLGAGFWLSFGAVAVILLSLTGRLRPPTGWRAAARIQVLVALGLTPLLLVFFSQTSVVAPLANLLAVPWVGLLVVPLTLLSAALTLLHPLAGLPVAWLADGLMGLIWIWLEFLAGLPFARWHASRPAWALALAALGIALWLLPRGLPGRALAPVLCLPLLWPPSPELPEGGLRLTLLDVGQGLAAVVQTRHHTLVYDTGPGFLSGFDTGQSVVVPFLRHQGVGRVDRLLISHGDNDHAGGAQSVIDLIPVHKVQGAWGLRQARVPAIPCERGMAWRWDGVDFRILHPPPHWGDDNISSCVLQVEGPGGRVLLPGDVDGLGEAVLLYFAADGLRSDVLVLPHHGARDAASDAFLDRVSPTLALVGAGFNSRFGHPDASVRERLDIRGIPLRGTAEEGAIRVDLLPGEPLHSPPGWRITARRYWHSE</sequence>
<name>B8GR33_THISH</name>
<feature type="transmembrane region" description="Helical" evidence="6">
    <location>
        <begin position="333"/>
        <end position="365"/>
    </location>
</feature>
<feature type="transmembrane region" description="Helical" evidence="6">
    <location>
        <begin position="245"/>
        <end position="268"/>
    </location>
</feature>
<evidence type="ECO:0000256" key="5">
    <source>
        <dbReference type="ARBA" id="ARBA00023136"/>
    </source>
</evidence>
<keyword evidence="2" id="KW-1003">Cell membrane</keyword>
<feature type="transmembrane region" description="Helical" evidence="6">
    <location>
        <begin position="304"/>
        <end position="321"/>
    </location>
</feature>
<feature type="transmembrane region" description="Helical" evidence="6">
    <location>
        <begin position="280"/>
        <end position="298"/>
    </location>
</feature>
<evidence type="ECO:0000256" key="6">
    <source>
        <dbReference type="SAM" id="Phobius"/>
    </source>
</evidence>
<evidence type="ECO:0000256" key="4">
    <source>
        <dbReference type="ARBA" id="ARBA00022989"/>
    </source>
</evidence>
<comment type="subcellular location">
    <subcellularLocation>
        <location evidence="1">Cell membrane</location>
        <topology evidence="1">Multi-pass membrane protein</topology>
    </subcellularLocation>
</comment>
<keyword evidence="5 6" id="KW-0472">Membrane</keyword>
<dbReference type="Pfam" id="PF13567">
    <property type="entry name" value="DUF4131"/>
    <property type="match status" value="1"/>
</dbReference>
<dbReference type="eggNOG" id="COG2333">
    <property type="taxonomic scope" value="Bacteria"/>
</dbReference>
<dbReference type="NCBIfam" id="TIGR00360">
    <property type="entry name" value="ComEC_N-term"/>
    <property type="match status" value="1"/>
</dbReference>
<proteinExistence type="predicted"/>
<dbReference type="Pfam" id="PF03772">
    <property type="entry name" value="Competence"/>
    <property type="match status" value="1"/>
</dbReference>
<dbReference type="OrthoDB" id="9761531at2"/>
<feature type="transmembrane region" description="Helical" evidence="6">
    <location>
        <begin position="55"/>
        <end position="72"/>
    </location>
</feature>
<dbReference type="CDD" id="cd07731">
    <property type="entry name" value="ComA-like_MBL-fold"/>
    <property type="match status" value="1"/>
</dbReference>
<dbReference type="GO" id="GO:0005886">
    <property type="term" value="C:plasma membrane"/>
    <property type="evidence" value="ECO:0007669"/>
    <property type="project" value="UniProtKB-SubCell"/>
</dbReference>
<reference evidence="8 9" key="1">
    <citation type="journal article" date="2011" name="Stand. Genomic Sci.">
        <title>Complete genome sequence of 'Thioalkalivibrio sulfidophilus' HL-EbGr7.</title>
        <authorList>
            <person name="Muyzer G."/>
            <person name="Sorokin D.Y."/>
            <person name="Mavromatis K."/>
            <person name="Lapidus A."/>
            <person name="Clum A."/>
            <person name="Ivanova N."/>
            <person name="Pati A."/>
            <person name="d'Haeseleer P."/>
            <person name="Woyke T."/>
            <person name="Kyrpides N.C."/>
        </authorList>
    </citation>
    <scope>NUCLEOTIDE SEQUENCE [LARGE SCALE GENOMIC DNA]</scope>
    <source>
        <strain evidence="8 9">HL-EbGR7</strain>
    </source>
</reference>
<protein>
    <submittedName>
        <fullName evidence="8">DNA internalization-related competence protein ComEC/Rec2</fullName>
    </submittedName>
</protein>
<dbReference type="RefSeq" id="WP_012637936.1">
    <property type="nucleotide sequence ID" value="NC_011901.1"/>
</dbReference>
<feature type="transmembrane region" description="Helical" evidence="6">
    <location>
        <begin position="409"/>
        <end position="432"/>
    </location>
</feature>
<keyword evidence="4 6" id="KW-1133">Transmembrane helix</keyword>
<dbReference type="eggNOG" id="COG0658">
    <property type="taxonomic scope" value="Bacteria"/>
</dbReference>
<dbReference type="InterPro" id="IPR052159">
    <property type="entry name" value="Competence_DNA_uptake"/>
</dbReference>
<dbReference type="Pfam" id="PF00753">
    <property type="entry name" value="Lactamase_B"/>
    <property type="match status" value="1"/>
</dbReference>
<evidence type="ECO:0000313" key="8">
    <source>
        <dbReference type="EMBL" id="ACL72453.1"/>
    </source>
</evidence>
<feature type="transmembrane region" description="Helical" evidence="6">
    <location>
        <begin position="377"/>
        <end position="397"/>
    </location>
</feature>
<dbReference type="InterPro" id="IPR035681">
    <property type="entry name" value="ComA-like_MBL"/>
</dbReference>
<evidence type="ECO:0000313" key="9">
    <source>
        <dbReference type="Proteomes" id="UP000002383"/>
    </source>
</evidence>
<dbReference type="AlphaFoldDB" id="B8GR33"/>
<dbReference type="Proteomes" id="UP000002383">
    <property type="component" value="Chromosome"/>
</dbReference>
<dbReference type="SMART" id="SM00849">
    <property type="entry name" value="Lactamase_B"/>
    <property type="match status" value="1"/>
</dbReference>
<keyword evidence="9" id="KW-1185">Reference proteome</keyword>
<dbReference type="KEGG" id="tgr:Tgr7_1368"/>
<evidence type="ECO:0000256" key="2">
    <source>
        <dbReference type="ARBA" id="ARBA00022475"/>
    </source>
</evidence>
<evidence type="ECO:0000256" key="1">
    <source>
        <dbReference type="ARBA" id="ARBA00004651"/>
    </source>
</evidence>
<feature type="transmembrane region" description="Helical" evidence="6">
    <location>
        <begin position="24"/>
        <end position="43"/>
    </location>
</feature>
<dbReference type="PANTHER" id="PTHR30619:SF1">
    <property type="entry name" value="RECOMBINATION PROTEIN 2"/>
    <property type="match status" value="1"/>
</dbReference>
<dbReference type="PANTHER" id="PTHR30619">
    <property type="entry name" value="DNA INTERNALIZATION/COMPETENCE PROTEIN COMEC/REC2"/>
    <property type="match status" value="1"/>
</dbReference>
<evidence type="ECO:0000259" key="7">
    <source>
        <dbReference type="SMART" id="SM00849"/>
    </source>
</evidence>
<dbReference type="InterPro" id="IPR004477">
    <property type="entry name" value="ComEC_N"/>
</dbReference>
<organism evidence="8 9">
    <name type="scientific">Thioalkalivibrio sulfidiphilus (strain HL-EbGR7)</name>
    <dbReference type="NCBI Taxonomy" id="396588"/>
    <lineage>
        <taxon>Bacteria</taxon>
        <taxon>Pseudomonadati</taxon>
        <taxon>Pseudomonadota</taxon>
        <taxon>Gammaproteobacteria</taxon>
        <taxon>Chromatiales</taxon>
        <taxon>Ectothiorhodospiraceae</taxon>
        <taxon>Thioalkalivibrio</taxon>
    </lineage>
</organism>
<dbReference type="InterPro" id="IPR025405">
    <property type="entry name" value="DUF4131"/>
</dbReference>
<dbReference type="GO" id="GO:0030420">
    <property type="term" value="P:establishment of competence for transformation"/>
    <property type="evidence" value="ECO:0007669"/>
    <property type="project" value="InterPro"/>
</dbReference>
<feature type="transmembrane region" description="Helical" evidence="6">
    <location>
        <begin position="471"/>
        <end position="488"/>
    </location>
</feature>